<gene>
    <name evidence="2" type="ordered locus">tsl1160</name>
</gene>
<keyword evidence="3" id="KW-1185">Reference proteome</keyword>
<dbReference type="KEGG" id="tel:tsl1160"/>
<protein>
    <submittedName>
        <fullName evidence="2">Tsl1160 protein</fullName>
    </submittedName>
</protein>
<feature type="region of interest" description="Disordered" evidence="1">
    <location>
        <begin position="47"/>
        <end position="80"/>
    </location>
</feature>
<name>Q8DJR2_THEVB</name>
<evidence type="ECO:0000313" key="2">
    <source>
        <dbReference type="EMBL" id="BAC08712.1"/>
    </source>
</evidence>
<dbReference type="EMBL" id="BA000039">
    <property type="protein sequence ID" value="BAC08712.1"/>
    <property type="molecule type" value="Genomic_DNA"/>
</dbReference>
<dbReference type="AlphaFoldDB" id="Q8DJR2"/>
<dbReference type="EnsemblBacteria" id="BAC08712">
    <property type="protein sequence ID" value="BAC08712"/>
    <property type="gene ID" value="BAC08712"/>
</dbReference>
<sequence length="80" mass="8125">MGRVAAVSRHPVAESPVAGRSPALGKDVVAALGAAAVPAHVNDFSECAPDSPVPRRKMAQGQRDSPIAMPTGTKGNIVIN</sequence>
<reference evidence="2 3" key="1">
    <citation type="journal article" date="2002" name="DNA Res.">
        <title>Complete genome structure of the thermophilic cyanobacterium Thermosynechococcus elongatus BP-1.</title>
        <authorList>
            <person name="Nakamura Y."/>
            <person name="Kaneko T."/>
            <person name="Sato S."/>
            <person name="Ikeuchi M."/>
            <person name="Katoh H."/>
            <person name="Sasamoto S."/>
            <person name="Watanabe A."/>
            <person name="Iriguchi M."/>
            <person name="Kawashima K."/>
            <person name="Kimura T."/>
            <person name="Kishida Y."/>
            <person name="Kiyokawa C."/>
            <person name="Kohara M."/>
            <person name="Matsumoto M."/>
            <person name="Matsuno A."/>
            <person name="Nakazaki N."/>
            <person name="Shimpo S."/>
            <person name="Sugimoto M."/>
            <person name="Takeuchi C."/>
            <person name="Yamada M."/>
            <person name="Tabata S."/>
        </authorList>
    </citation>
    <scope>NUCLEOTIDE SEQUENCE [LARGE SCALE GENOMIC DNA]</scope>
    <source>
        <strain evidence="3">IAM M-273 / NIES-2133 / BP-1</strain>
    </source>
</reference>
<evidence type="ECO:0000256" key="1">
    <source>
        <dbReference type="SAM" id="MobiDB-lite"/>
    </source>
</evidence>
<evidence type="ECO:0000313" key="3">
    <source>
        <dbReference type="Proteomes" id="UP000000440"/>
    </source>
</evidence>
<dbReference type="Proteomes" id="UP000000440">
    <property type="component" value="Chromosome"/>
</dbReference>
<feature type="region of interest" description="Disordered" evidence="1">
    <location>
        <begin position="1"/>
        <end position="20"/>
    </location>
</feature>
<organism evidence="2 3">
    <name type="scientific">Thermosynechococcus vestitus (strain NIES-2133 / IAM M-273 / BP-1)</name>
    <dbReference type="NCBI Taxonomy" id="197221"/>
    <lineage>
        <taxon>Bacteria</taxon>
        <taxon>Bacillati</taxon>
        <taxon>Cyanobacteriota</taxon>
        <taxon>Cyanophyceae</taxon>
        <taxon>Acaryochloridales</taxon>
        <taxon>Thermosynechococcaceae</taxon>
        <taxon>Thermosynechococcus</taxon>
    </lineage>
</organism>
<accession>Q8DJR2</accession>
<proteinExistence type="predicted"/>